<dbReference type="PATRIC" id="fig|1196325.3.peg.792"/>
<evidence type="ECO:0000256" key="8">
    <source>
        <dbReference type="RuleBase" id="RU003793"/>
    </source>
</evidence>
<feature type="transmembrane region" description="Helical" evidence="10">
    <location>
        <begin position="215"/>
        <end position="236"/>
    </location>
</feature>
<evidence type="ECO:0000256" key="1">
    <source>
        <dbReference type="ARBA" id="ARBA00004429"/>
    </source>
</evidence>
<dbReference type="PRINTS" id="PR00864">
    <property type="entry name" value="PREPILNPTASE"/>
</dbReference>
<sequence length="275" mass="29591">MTLWALLAEQPAYFLTLATVLGLLVGSFINVLVYRLPIMLERQWQREAQEVLGLPTTQHPRFHLCLPASRCPDCAHRIRAWENIPVISYLALGGRCSSCKNRISLRYPAVEVASALLSLVVAWRFGASVEALLALPLTWCLLALSLIDADHQLLPDVLVLPTMWLGLIVNAFGIHVPLADALWGAVAGYLCLWTVYWVFRLVTGKEGMGYGDFKLMALIGAWGGVAGAAVDAAVVVGGGGACWPVPAAFSPACLGHGYPVWPLSGNCGVDCRALG</sequence>
<dbReference type="AlphaFoldDB" id="I7BRB0"/>
<feature type="domain" description="Prepilin peptidase A24 N-terminal" evidence="12">
    <location>
        <begin position="20"/>
        <end position="125"/>
    </location>
</feature>
<dbReference type="Gene3D" id="1.20.120.1220">
    <property type="match status" value="1"/>
</dbReference>
<comment type="function">
    <text evidence="9">Plays an essential role in type IV pili and type II pseudopili formation by proteolytically removing the leader sequence from substrate proteins and subsequently monomethylating the alpha-amino group of the newly exposed N-terminal phenylalanine.</text>
</comment>
<comment type="subcellular location">
    <subcellularLocation>
        <location evidence="1">Cell inner membrane</location>
        <topology evidence="1">Multi-pass membrane protein</topology>
    </subcellularLocation>
    <subcellularLocation>
        <location evidence="9">Cell membrane</location>
        <topology evidence="9">Multi-pass membrane protein</topology>
    </subcellularLocation>
</comment>
<dbReference type="GO" id="GO:0004190">
    <property type="term" value="F:aspartic-type endopeptidase activity"/>
    <property type="evidence" value="ECO:0007669"/>
    <property type="project" value="UniProtKB-EC"/>
</dbReference>
<dbReference type="GO" id="GO:0008168">
    <property type="term" value="F:methyltransferase activity"/>
    <property type="evidence" value="ECO:0007669"/>
    <property type="project" value="UniProtKB-KW"/>
</dbReference>
<dbReference type="InterPro" id="IPR050882">
    <property type="entry name" value="Prepilin_peptidase/N-MTase"/>
</dbReference>
<dbReference type="PANTHER" id="PTHR30487:SF0">
    <property type="entry name" value="PREPILIN LEADER PEPTIDASE_N-METHYLTRANSFERASE-RELATED"/>
    <property type="match status" value="1"/>
</dbReference>
<dbReference type="GO" id="GO:0032259">
    <property type="term" value="P:methylation"/>
    <property type="evidence" value="ECO:0007669"/>
    <property type="project" value="UniProtKB-KW"/>
</dbReference>
<dbReference type="GO" id="GO:0005886">
    <property type="term" value="C:plasma membrane"/>
    <property type="evidence" value="ECO:0007669"/>
    <property type="project" value="UniProtKB-SubCell"/>
</dbReference>
<dbReference type="EC" id="2.1.1.-" evidence="9"/>
<dbReference type="InterPro" id="IPR014032">
    <property type="entry name" value="Peptidase_A24A_bac"/>
</dbReference>
<evidence type="ECO:0000256" key="5">
    <source>
        <dbReference type="ARBA" id="ARBA00022692"/>
    </source>
</evidence>
<evidence type="ECO:0000256" key="9">
    <source>
        <dbReference type="RuleBase" id="RU003794"/>
    </source>
</evidence>
<keyword evidence="7 10" id="KW-0472">Membrane</keyword>
<dbReference type="InterPro" id="IPR000045">
    <property type="entry name" value="Prepilin_IV_endopep_pep"/>
</dbReference>
<evidence type="ECO:0000256" key="3">
    <source>
        <dbReference type="ARBA" id="ARBA00022475"/>
    </source>
</evidence>
<keyword evidence="5 9" id="KW-0812">Transmembrane</keyword>
<keyword evidence="9" id="KW-0378">Hydrolase</keyword>
<dbReference type="EMBL" id="CP003734">
    <property type="protein sequence ID" value="AFO46647.1"/>
    <property type="molecule type" value="Genomic_DNA"/>
</dbReference>
<evidence type="ECO:0000256" key="7">
    <source>
        <dbReference type="ARBA" id="ARBA00023136"/>
    </source>
</evidence>
<keyword evidence="9" id="KW-0511">Multifunctional enzyme</keyword>
<feature type="transmembrane region" description="Helical" evidence="10">
    <location>
        <begin position="182"/>
        <end position="203"/>
    </location>
</feature>
<name>I7BRB0_PSEPT</name>
<evidence type="ECO:0000256" key="2">
    <source>
        <dbReference type="ARBA" id="ARBA00005801"/>
    </source>
</evidence>
<dbReference type="Pfam" id="PF06750">
    <property type="entry name" value="A24_N_bact"/>
    <property type="match status" value="1"/>
</dbReference>
<evidence type="ECO:0000256" key="6">
    <source>
        <dbReference type="ARBA" id="ARBA00022989"/>
    </source>
</evidence>
<dbReference type="InterPro" id="IPR010627">
    <property type="entry name" value="Prepilin_pept_A24_N"/>
</dbReference>
<feature type="transmembrane region" description="Helical" evidence="10">
    <location>
        <begin position="131"/>
        <end position="150"/>
    </location>
</feature>
<comment type="catalytic activity">
    <reaction evidence="9">
        <text>Typically cleaves a -Gly-|-Phe- bond to release an N-terminal, basic peptide of 5-8 residues from type IV prepilin, and then N-methylates the new N-terminal amino group, the methyl donor being S-adenosyl-L-methionine.</text>
        <dbReference type="EC" id="3.4.23.43"/>
    </reaction>
</comment>
<evidence type="ECO:0000259" key="11">
    <source>
        <dbReference type="Pfam" id="PF01478"/>
    </source>
</evidence>
<dbReference type="Pfam" id="PF01478">
    <property type="entry name" value="Peptidase_A24"/>
    <property type="match status" value="1"/>
</dbReference>
<keyword evidence="9" id="KW-0489">Methyltransferase</keyword>
<reference evidence="14" key="1">
    <citation type="journal article" date="2013" name="Microb. Biotechnol.">
        <title>Metabolic potential of the organic-solvent tolerant Pseudomonas putida DOT-T1E deduced from its annotated genome.</title>
        <authorList>
            <person name="Udaondo Z."/>
            <person name="Molina L."/>
            <person name="Daniels C."/>
            <person name="Gomez M.J."/>
            <person name="Molina-Henares M.A."/>
            <person name="Matilla M.A."/>
            <person name="Roca A."/>
            <person name="Fernandez M."/>
            <person name="Duque E."/>
            <person name="Segura A."/>
            <person name="Ramos J.L."/>
        </authorList>
    </citation>
    <scope>NUCLEOTIDE SEQUENCE [LARGE SCALE GENOMIC DNA]</scope>
    <source>
        <strain evidence="14">DOT-T1E</strain>
    </source>
</reference>
<dbReference type="KEGG" id="ppx:T1E_0789"/>
<proteinExistence type="inferred from homology"/>
<accession>I7BRB0</accession>
<dbReference type="HOGENOM" id="CLU_057101_0_0_6"/>
<dbReference type="GO" id="GO:0006465">
    <property type="term" value="P:signal peptide processing"/>
    <property type="evidence" value="ECO:0007669"/>
    <property type="project" value="TreeGrafter"/>
</dbReference>
<feature type="domain" description="Prepilin type IV endopeptidase peptidase" evidence="11">
    <location>
        <begin position="137"/>
        <end position="227"/>
    </location>
</feature>
<evidence type="ECO:0000256" key="10">
    <source>
        <dbReference type="SAM" id="Phobius"/>
    </source>
</evidence>
<evidence type="ECO:0000313" key="13">
    <source>
        <dbReference type="EMBL" id="AFO46647.1"/>
    </source>
</evidence>
<evidence type="ECO:0000313" key="14">
    <source>
        <dbReference type="Proteomes" id="UP000006503"/>
    </source>
</evidence>
<dbReference type="EC" id="3.4.23.43" evidence="9"/>
<feature type="transmembrane region" description="Helical" evidence="10">
    <location>
        <begin position="12"/>
        <end position="36"/>
    </location>
</feature>
<dbReference type="PANTHER" id="PTHR30487">
    <property type="entry name" value="TYPE 4 PREPILIN-LIKE PROTEINS LEADER PEPTIDE-PROCESSING ENZYME"/>
    <property type="match status" value="1"/>
</dbReference>
<dbReference type="Proteomes" id="UP000006503">
    <property type="component" value="Chromosome"/>
</dbReference>
<feature type="transmembrane region" description="Helical" evidence="10">
    <location>
        <begin position="157"/>
        <end position="176"/>
    </location>
</feature>
<gene>
    <name evidence="13" type="primary">pilD/xcpA</name>
    <name evidence="13" type="ordered locus">T1E_0789</name>
</gene>
<keyword evidence="9" id="KW-0808">Transferase</keyword>
<organism evidence="13 14">
    <name type="scientific">Pseudomonas putida (strain DOT-T1E)</name>
    <dbReference type="NCBI Taxonomy" id="1196325"/>
    <lineage>
        <taxon>Bacteria</taxon>
        <taxon>Pseudomonadati</taxon>
        <taxon>Pseudomonadota</taxon>
        <taxon>Gammaproteobacteria</taxon>
        <taxon>Pseudomonadales</taxon>
        <taxon>Pseudomonadaceae</taxon>
        <taxon>Pseudomonas</taxon>
    </lineage>
</organism>
<keyword evidence="4" id="KW-0997">Cell inner membrane</keyword>
<comment type="similarity">
    <text evidence="2 8">Belongs to the peptidase A24 family.</text>
</comment>
<keyword evidence="6 10" id="KW-1133">Transmembrane helix</keyword>
<keyword evidence="9" id="KW-0645">Protease</keyword>
<dbReference type="MEROPS" id="A24.001"/>
<protein>
    <recommendedName>
        <fullName evidence="9">Prepilin leader peptidase/N-methyltransferase</fullName>
        <ecNumber evidence="9">2.1.1.-</ecNumber>
        <ecNumber evidence="9">3.4.23.43</ecNumber>
    </recommendedName>
</protein>
<evidence type="ECO:0000259" key="12">
    <source>
        <dbReference type="Pfam" id="PF06750"/>
    </source>
</evidence>
<keyword evidence="3" id="KW-1003">Cell membrane</keyword>
<evidence type="ECO:0000256" key="4">
    <source>
        <dbReference type="ARBA" id="ARBA00022519"/>
    </source>
</evidence>